<dbReference type="Proteomes" id="UP001060368">
    <property type="component" value="Chromosome"/>
</dbReference>
<sequence>MIIHLDGEIREVKEGDRLRDLLPDFREEFSVAVIKSAGIHESETASARLFTTAGEIVVELNEKAEKFIGDAGFINLFSDSGENHPVRWSDRYGVSAGNFTSGIIPDKKHHRYAHNDVILGCAGYDPKKSFLIFSKIPHFADHGSETSGGVIGKVVSGKAIVEKLTVKDRILNAERIISRVDRSSSFTTSDMDLKLEDGMEIVTRIVIRASGYSEDEIDITSAKSVEHLLLTYSGGRFANNLGAGTFIRDETMKKSIVPFELKKPRLEGSVTVRTSGKQKGSIYIYRKSVASSPSHTHVGEVEHGIEIARLAGGDEKFSVQIIPDQIDLRGMSLTEAKDTALKYGISFSTDSEEEKRVVTGQNPATTLEMLKEKRVEVKTVPLSSVLKIELWDDKAPKTCETFREVTGLKWYSIGKLPVVLNFEDVYLFSPKIPKTTKINIENNPSGEVPAYSIAMTNDSRKNSGLVGVRTAPNSDFGPTSEPFNATNIIGRLIDTDKLKFIEEGGLIYIMEVKSDASG</sequence>
<dbReference type="NCBIfam" id="TIGR03268">
    <property type="entry name" value="methan_mark_3"/>
    <property type="match status" value="1"/>
</dbReference>
<dbReference type="Pfam" id="PF26548">
    <property type="entry name" value="DUF8179"/>
    <property type="match status" value="1"/>
</dbReference>
<dbReference type="HAMAP" id="MF_01089">
    <property type="entry name" value="UPF0288"/>
    <property type="match status" value="1"/>
</dbReference>
<reference evidence="3" key="1">
    <citation type="submission" date="2022-04" db="EMBL/GenBank/DDBJ databases">
        <title>Complete genome of Methanoplanus endosymbiosus DSM 3599.</title>
        <authorList>
            <person name="Chen S.-C."/>
            <person name="You Y.-T."/>
            <person name="Zhou Y.-Z."/>
            <person name="Lai M.-C."/>
        </authorList>
    </citation>
    <scope>NUCLEOTIDE SEQUENCE</scope>
    <source>
        <strain evidence="3">DSM 3599</strain>
    </source>
</reference>
<evidence type="ECO:0000259" key="2">
    <source>
        <dbReference type="PROSITE" id="PS51178"/>
    </source>
</evidence>
<dbReference type="RefSeq" id="WP_257742865.1">
    <property type="nucleotide sequence ID" value="NZ_CP096115.1"/>
</dbReference>
<evidence type="ECO:0000313" key="4">
    <source>
        <dbReference type="Proteomes" id="UP001060368"/>
    </source>
</evidence>
<evidence type="ECO:0000313" key="3">
    <source>
        <dbReference type="EMBL" id="UUX92721.1"/>
    </source>
</evidence>
<proteinExistence type="inferred from homology"/>
<feature type="domain" description="PASTA" evidence="2">
    <location>
        <begin position="316"/>
        <end position="381"/>
    </location>
</feature>
<dbReference type="InterPro" id="IPR005543">
    <property type="entry name" value="PASTA_dom"/>
</dbReference>
<dbReference type="InterPro" id="IPR058492">
    <property type="entry name" value="DUF8179"/>
</dbReference>
<protein>
    <recommendedName>
        <fullName evidence="1">UPF0288 protein L6E24_00920</fullName>
    </recommendedName>
</protein>
<keyword evidence="4" id="KW-1185">Reference proteome</keyword>
<gene>
    <name evidence="3" type="ORF">L6E24_00920</name>
</gene>
<organism evidence="3 4">
    <name type="scientific">Methanoplanus endosymbiosus</name>
    <dbReference type="NCBI Taxonomy" id="33865"/>
    <lineage>
        <taxon>Archaea</taxon>
        <taxon>Methanobacteriati</taxon>
        <taxon>Methanobacteriota</taxon>
        <taxon>Stenosarchaea group</taxon>
        <taxon>Methanomicrobia</taxon>
        <taxon>Methanomicrobiales</taxon>
        <taxon>Methanomicrobiaceae</taxon>
        <taxon>Methanoplanus</taxon>
    </lineage>
</organism>
<dbReference type="InterPro" id="IPR016466">
    <property type="entry name" value="Methan_mark_3"/>
</dbReference>
<dbReference type="PROSITE" id="PS51178">
    <property type="entry name" value="PASTA"/>
    <property type="match status" value="1"/>
</dbReference>
<comment type="similarity">
    <text evidence="1">Belongs to the UPF0288 family.</text>
</comment>
<dbReference type="KEGG" id="mend:L6E24_00920"/>
<evidence type="ECO:0000256" key="1">
    <source>
        <dbReference type="HAMAP-Rule" id="MF_01089"/>
    </source>
</evidence>
<dbReference type="GeneID" id="74306213"/>
<accession>A0A9E7PPZ5</accession>
<name>A0A9E7PPZ5_9EURY</name>
<dbReference type="EMBL" id="CP096115">
    <property type="protein sequence ID" value="UUX92721.1"/>
    <property type="molecule type" value="Genomic_DNA"/>
</dbReference>
<dbReference type="AlphaFoldDB" id="A0A9E7PPZ5"/>
<dbReference type="PIRSF" id="PIRSF005852">
    <property type="entry name" value="UCP005852"/>
    <property type="match status" value="1"/>
</dbReference>